<dbReference type="Proteomes" id="UP000002499">
    <property type="component" value="Unassembled WGS sequence"/>
</dbReference>
<dbReference type="EMBL" id="GL698498">
    <property type="protein sequence ID" value="EFY89574.1"/>
    <property type="molecule type" value="Genomic_DNA"/>
</dbReference>
<name>E9E3I1_METAQ</name>
<dbReference type="AlphaFoldDB" id="E9E3I1"/>
<organism evidence="2">
    <name type="scientific">Metarhizium acridum (strain CQMa 102)</name>
    <dbReference type="NCBI Taxonomy" id="655827"/>
    <lineage>
        <taxon>Eukaryota</taxon>
        <taxon>Fungi</taxon>
        <taxon>Dikarya</taxon>
        <taxon>Ascomycota</taxon>
        <taxon>Pezizomycotina</taxon>
        <taxon>Sordariomycetes</taxon>
        <taxon>Hypocreomycetidae</taxon>
        <taxon>Hypocreales</taxon>
        <taxon>Clavicipitaceae</taxon>
        <taxon>Metarhizium</taxon>
    </lineage>
</organism>
<gene>
    <name evidence="1" type="ORF">MAC_04429</name>
</gene>
<evidence type="ECO:0000313" key="1">
    <source>
        <dbReference type="EMBL" id="EFY89574.1"/>
    </source>
</evidence>
<evidence type="ECO:0000313" key="2">
    <source>
        <dbReference type="Proteomes" id="UP000002499"/>
    </source>
</evidence>
<keyword evidence="2" id="KW-1185">Reference proteome</keyword>
<dbReference type="InParanoid" id="E9E3I1"/>
<dbReference type="HOGENOM" id="CLU_1510955_0_0_1"/>
<sequence length="178" mass="19118">MYIAPPATPTDDASSKSKNALDAIKKNRFMSCSPEETPKSTNRGYNCFHWNKSSKDRATKSPIRKAAPNAALKCANAPRDADMGCKRIDAGKTKACTEDATNMGSINFTNKGRTRVKLRLALDRNVAVGLGMRRSGAKGIFSSSSFKVGVVQGDLVLMRGSGAGGRTTKWAASRMPTR</sequence>
<protein>
    <submittedName>
        <fullName evidence="1">Uncharacterized protein</fullName>
    </submittedName>
</protein>
<proteinExistence type="predicted"/>
<accession>E9E3I1</accession>
<reference evidence="1 2" key="1">
    <citation type="journal article" date="2011" name="PLoS Genet.">
        <title>Genome sequencing and comparative transcriptomics of the model entomopathogenic fungi Metarhizium anisopliae and M. acridum.</title>
        <authorList>
            <person name="Gao Q."/>
            <person name="Jin K."/>
            <person name="Ying S.H."/>
            <person name="Zhang Y."/>
            <person name="Xiao G."/>
            <person name="Shang Y."/>
            <person name="Duan Z."/>
            <person name="Hu X."/>
            <person name="Xie X.Q."/>
            <person name="Zhou G."/>
            <person name="Peng G."/>
            <person name="Luo Z."/>
            <person name="Huang W."/>
            <person name="Wang B."/>
            <person name="Fang W."/>
            <person name="Wang S."/>
            <person name="Zhong Y."/>
            <person name="Ma L.J."/>
            <person name="St Leger R.J."/>
            <person name="Zhao G.P."/>
            <person name="Pei Y."/>
            <person name="Feng M.G."/>
            <person name="Xia Y."/>
            <person name="Wang C."/>
        </authorList>
    </citation>
    <scope>NUCLEOTIDE SEQUENCE [LARGE SCALE GENOMIC DNA]</scope>
    <source>
        <strain evidence="1 2">CQMa 102</strain>
    </source>
</reference>